<dbReference type="InterPro" id="IPR002036">
    <property type="entry name" value="YbeY"/>
</dbReference>
<dbReference type="NCBIfam" id="TIGR00043">
    <property type="entry name" value="rRNA maturation RNase YbeY"/>
    <property type="match status" value="1"/>
</dbReference>
<dbReference type="PROSITE" id="PS01306">
    <property type="entry name" value="UPF0054"/>
    <property type="match status" value="1"/>
</dbReference>
<dbReference type="EMBL" id="BMYM01000001">
    <property type="protein sequence ID" value="GHD25006.1"/>
    <property type="molecule type" value="Genomic_DNA"/>
</dbReference>
<comment type="caution">
    <text evidence="9">The sequence shown here is derived from an EMBL/GenBank/DDBJ whole genome shotgun (WGS) entry which is preliminary data.</text>
</comment>
<feature type="binding site" evidence="8">
    <location>
        <position position="124"/>
    </location>
    <ligand>
        <name>Zn(2+)</name>
        <dbReference type="ChEBI" id="CHEBI:29105"/>
        <note>catalytic</note>
    </ligand>
</feature>
<comment type="cofactor">
    <cofactor evidence="8">
        <name>Zn(2+)</name>
        <dbReference type="ChEBI" id="CHEBI:29105"/>
    </cofactor>
    <text evidence="8">Binds 1 zinc ion.</text>
</comment>
<keyword evidence="7 8" id="KW-0862">Zinc</keyword>
<comment type="function">
    <text evidence="8">Single strand-specific metallo-endoribonuclease involved in late-stage 70S ribosome quality control and in maturation of the 3' terminus of the 16S rRNA.</text>
</comment>
<evidence type="ECO:0000256" key="8">
    <source>
        <dbReference type="HAMAP-Rule" id="MF_00009"/>
    </source>
</evidence>
<accession>A0A918XCS7</accession>
<comment type="subcellular location">
    <subcellularLocation>
        <location evidence="8">Cytoplasm</location>
    </subcellularLocation>
</comment>
<keyword evidence="8" id="KW-0963">Cytoplasm</keyword>
<comment type="similarity">
    <text evidence="1 8">Belongs to the endoribonuclease YbeY family.</text>
</comment>
<keyword evidence="5 8" id="KW-0255">Endonuclease</keyword>
<dbReference type="AlphaFoldDB" id="A0A918XCS7"/>
<reference evidence="9" key="2">
    <citation type="submission" date="2020-09" db="EMBL/GenBank/DDBJ databases">
        <authorList>
            <person name="Sun Q."/>
            <person name="Kim S."/>
        </authorList>
    </citation>
    <scope>NUCLEOTIDE SEQUENCE</scope>
    <source>
        <strain evidence="9">KCTC 23430</strain>
    </source>
</reference>
<keyword evidence="3 8" id="KW-0540">Nuclease</keyword>
<dbReference type="EC" id="3.1.-.-" evidence="8"/>
<dbReference type="PANTHER" id="PTHR46986">
    <property type="entry name" value="ENDORIBONUCLEASE YBEY, CHLOROPLASTIC"/>
    <property type="match status" value="1"/>
</dbReference>
<dbReference type="Gene3D" id="3.40.390.30">
    <property type="entry name" value="Metalloproteases ('zincins'), catalytic domain"/>
    <property type="match status" value="1"/>
</dbReference>
<dbReference type="GO" id="GO:0006364">
    <property type="term" value="P:rRNA processing"/>
    <property type="evidence" value="ECO:0007669"/>
    <property type="project" value="UniProtKB-UniRule"/>
</dbReference>
<evidence type="ECO:0000256" key="5">
    <source>
        <dbReference type="ARBA" id="ARBA00022759"/>
    </source>
</evidence>
<evidence type="ECO:0000313" key="9">
    <source>
        <dbReference type="EMBL" id="GHD25006.1"/>
    </source>
</evidence>
<keyword evidence="10" id="KW-1185">Reference proteome</keyword>
<dbReference type="InterPro" id="IPR023091">
    <property type="entry name" value="MetalPrtase_cat_dom_sf_prd"/>
</dbReference>
<name>A0A918XCS7_9GAMM</name>
<dbReference type="GO" id="GO:0004222">
    <property type="term" value="F:metalloendopeptidase activity"/>
    <property type="evidence" value="ECO:0007669"/>
    <property type="project" value="InterPro"/>
</dbReference>
<dbReference type="RefSeq" id="WP_189474050.1">
    <property type="nucleotide sequence ID" value="NZ_BMYM01000001.1"/>
</dbReference>
<evidence type="ECO:0000313" key="10">
    <source>
        <dbReference type="Proteomes" id="UP000644693"/>
    </source>
</evidence>
<protein>
    <recommendedName>
        <fullName evidence="8">Endoribonuclease YbeY</fullName>
        <ecNumber evidence="8">3.1.-.-</ecNumber>
    </recommendedName>
</protein>
<keyword evidence="2 8" id="KW-0690">Ribosome biogenesis</keyword>
<proteinExistence type="inferred from homology"/>
<dbReference type="GO" id="GO:0005737">
    <property type="term" value="C:cytoplasm"/>
    <property type="evidence" value="ECO:0007669"/>
    <property type="project" value="UniProtKB-SubCell"/>
</dbReference>
<organism evidence="9 10">
    <name type="scientific">Parahalioglobus pacificus</name>
    <dbReference type="NCBI Taxonomy" id="930806"/>
    <lineage>
        <taxon>Bacteria</taxon>
        <taxon>Pseudomonadati</taxon>
        <taxon>Pseudomonadota</taxon>
        <taxon>Gammaproteobacteria</taxon>
        <taxon>Cellvibrionales</taxon>
        <taxon>Halieaceae</taxon>
        <taxon>Parahalioglobus</taxon>
    </lineage>
</organism>
<dbReference type="HAMAP" id="MF_00009">
    <property type="entry name" value="Endoribonucl_YbeY"/>
    <property type="match status" value="1"/>
</dbReference>
<feature type="binding site" evidence="8">
    <location>
        <position position="114"/>
    </location>
    <ligand>
        <name>Zn(2+)</name>
        <dbReference type="ChEBI" id="CHEBI:29105"/>
        <note>catalytic</note>
    </ligand>
</feature>
<dbReference type="GO" id="GO:0008270">
    <property type="term" value="F:zinc ion binding"/>
    <property type="evidence" value="ECO:0007669"/>
    <property type="project" value="UniProtKB-UniRule"/>
</dbReference>
<evidence type="ECO:0000256" key="2">
    <source>
        <dbReference type="ARBA" id="ARBA00022517"/>
    </source>
</evidence>
<dbReference type="PANTHER" id="PTHR46986:SF1">
    <property type="entry name" value="ENDORIBONUCLEASE YBEY, CHLOROPLASTIC"/>
    <property type="match status" value="1"/>
</dbReference>
<gene>
    <name evidence="8 9" type="primary">ybeY</name>
    <name evidence="9" type="ORF">GCM10007053_00270</name>
</gene>
<evidence type="ECO:0000256" key="3">
    <source>
        <dbReference type="ARBA" id="ARBA00022722"/>
    </source>
</evidence>
<evidence type="ECO:0000256" key="6">
    <source>
        <dbReference type="ARBA" id="ARBA00022801"/>
    </source>
</evidence>
<dbReference type="GO" id="GO:0004521">
    <property type="term" value="F:RNA endonuclease activity"/>
    <property type="evidence" value="ECO:0007669"/>
    <property type="project" value="UniProtKB-UniRule"/>
</dbReference>
<evidence type="ECO:0000256" key="7">
    <source>
        <dbReference type="ARBA" id="ARBA00022833"/>
    </source>
</evidence>
<dbReference type="SUPFAM" id="SSF55486">
    <property type="entry name" value="Metalloproteases ('zincins'), catalytic domain"/>
    <property type="match status" value="1"/>
</dbReference>
<feature type="binding site" evidence="8">
    <location>
        <position position="118"/>
    </location>
    <ligand>
        <name>Zn(2+)</name>
        <dbReference type="ChEBI" id="CHEBI:29105"/>
        <note>catalytic</note>
    </ligand>
</feature>
<sequence>MNLQVDIQNASAEPVPDEDDIRSWIAAALGEASDDPGEREVSVRIVDEPEMTTLNGQYRNKPRPTNVLSFPSDIPAELELPLLGDIVICAPVVRSEAAEQGKTLQAHWAHMTVHGSLHLLGYDHIDDDEAELMEALETRVLAGLGLPCPYLTPDTTVSEHPPR</sequence>
<evidence type="ECO:0000256" key="1">
    <source>
        <dbReference type="ARBA" id="ARBA00010875"/>
    </source>
</evidence>
<keyword evidence="8" id="KW-0698">rRNA processing</keyword>
<evidence type="ECO:0000256" key="4">
    <source>
        <dbReference type="ARBA" id="ARBA00022723"/>
    </source>
</evidence>
<dbReference type="InterPro" id="IPR020549">
    <property type="entry name" value="YbeY_CS"/>
</dbReference>
<dbReference type="Proteomes" id="UP000644693">
    <property type="component" value="Unassembled WGS sequence"/>
</dbReference>
<keyword evidence="6 8" id="KW-0378">Hydrolase</keyword>
<reference evidence="9" key="1">
    <citation type="journal article" date="2014" name="Int. J. Syst. Evol. Microbiol.">
        <title>Complete genome sequence of Corynebacterium casei LMG S-19264T (=DSM 44701T), isolated from a smear-ripened cheese.</title>
        <authorList>
            <consortium name="US DOE Joint Genome Institute (JGI-PGF)"/>
            <person name="Walter F."/>
            <person name="Albersmeier A."/>
            <person name="Kalinowski J."/>
            <person name="Ruckert C."/>
        </authorList>
    </citation>
    <scope>NUCLEOTIDE SEQUENCE</scope>
    <source>
        <strain evidence="9">KCTC 23430</strain>
    </source>
</reference>
<dbReference type="Pfam" id="PF02130">
    <property type="entry name" value="YbeY"/>
    <property type="match status" value="1"/>
</dbReference>
<keyword evidence="4 8" id="KW-0479">Metal-binding</keyword>